<dbReference type="InterPro" id="IPR003613">
    <property type="entry name" value="Ubox_domain"/>
</dbReference>
<name>A0A2P6V4Q3_9CHLO</name>
<dbReference type="Proteomes" id="UP000239649">
    <property type="component" value="Unassembled WGS sequence"/>
</dbReference>
<evidence type="ECO:0000256" key="8">
    <source>
        <dbReference type="SAM" id="MobiDB-lite"/>
    </source>
</evidence>
<feature type="region of interest" description="Disordered" evidence="8">
    <location>
        <begin position="1"/>
        <end position="77"/>
    </location>
</feature>
<dbReference type="InterPro" id="IPR036855">
    <property type="entry name" value="Znf_CCCH_sf"/>
</dbReference>
<feature type="compositionally biased region" description="Polar residues" evidence="8">
    <location>
        <begin position="276"/>
        <end position="286"/>
    </location>
</feature>
<feature type="region of interest" description="Disordered" evidence="8">
    <location>
        <begin position="276"/>
        <end position="310"/>
    </location>
</feature>
<dbReference type="InterPro" id="IPR013083">
    <property type="entry name" value="Znf_RING/FYVE/PHD"/>
</dbReference>
<feature type="zinc finger region" description="C3H1-type" evidence="7">
    <location>
        <begin position="423"/>
        <end position="451"/>
    </location>
</feature>
<dbReference type="SMART" id="SM00356">
    <property type="entry name" value="ZnF_C3H1"/>
    <property type="match status" value="6"/>
</dbReference>
<feature type="domain" description="C3H1-type" evidence="10">
    <location>
        <begin position="187"/>
        <end position="210"/>
    </location>
</feature>
<feature type="compositionally biased region" description="Basic and acidic residues" evidence="8">
    <location>
        <begin position="680"/>
        <end position="689"/>
    </location>
</feature>
<evidence type="ECO:0000259" key="11">
    <source>
        <dbReference type="PROSITE" id="PS51698"/>
    </source>
</evidence>
<accession>A0A2P6V4Q3</accession>
<feature type="compositionally biased region" description="Basic and acidic residues" evidence="8">
    <location>
        <begin position="28"/>
        <end position="50"/>
    </location>
</feature>
<feature type="zinc finger region" description="C3H1-type" evidence="7">
    <location>
        <begin position="147"/>
        <end position="174"/>
    </location>
</feature>
<dbReference type="GO" id="GO:0016020">
    <property type="term" value="C:membrane"/>
    <property type="evidence" value="ECO:0007669"/>
    <property type="project" value="UniProtKB-SubCell"/>
</dbReference>
<dbReference type="GO" id="GO:0016567">
    <property type="term" value="P:protein ubiquitination"/>
    <property type="evidence" value="ECO:0007669"/>
    <property type="project" value="UniProtKB-UniPathway"/>
</dbReference>
<protein>
    <submittedName>
        <fullName evidence="13">GRAM domain-containing 1B-like</fullName>
    </submittedName>
</protein>
<evidence type="ECO:0000256" key="4">
    <source>
        <dbReference type="ARBA" id="ARBA00022771"/>
    </source>
</evidence>
<dbReference type="GO" id="GO:0004842">
    <property type="term" value="F:ubiquitin-protein transferase activity"/>
    <property type="evidence" value="ECO:0007669"/>
    <property type="project" value="InterPro"/>
</dbReference>
<feature type="region of interest" description="Disordered" evidence="8">
    <location>
        <begin position="630"/>
        <end position="698"/>
    </location>
</feature>
<dbReference type="SUPFAM" id="SSF90229">
    <property type="entry name" value="CCCH zinc finger"/>
    <property type="match status" value="4"/>
</dbReference>
<feature type="domain" description="C3H1-type" evidence="10">
    <location>
        <begin position="491"/>
        <end position="518"/>
    </location>
</feature>
<sequence>MAARSAATEWHQTPPPCPTANDGAGGEPCRDGFGDSYEREESSSDWEHVGSRTGRVLTVPRTSNPRPTSAGAPSTPPLHGSLYKTSLCRYYASLAGCKRGGRCTFAHGRHELRGHGQLQGGHMQPVASRTPGNYGEQQAGSAGEPGLFKMRLCRHWQHGACSHGDSCGFAHGAEELQVPQARHPRGACLQWEHHGSCWYGDACRYLHERYDETYVEEVPKEEEEQQQQQGHGDEMRSQASSPAPWQQHQHGGASEEEEEKDSLAAVLHHLLPPSVTNEAAGQQGDSGSDAAATPATHNAEAGSSGGGGDGRGVGPDLLALLRRRLPSLLCPLTGQAFADPVVAADECVYERAAIERSLYQEGHDTSPVTHVPLQHKMLMPCPVMRRCTDEVLALVAALRAQTASPRSPLAGAEPGAAPPPFALYKTSICRFHNTSQGCKFGERCSFAHGAHELRRSGGSAWASPPASPAATPDTPGRADSLPSARGDRPELFKTQLCHYWAEGTCSRGDRCSFAHGEGELRSLPPTPPSGACWQWASEGSCRFGAACRFLHGQPREQQHGAAPLHINQVPREPQELPAAVPAPAAQHHTEPPLPGRALPSAPPPPPERQHSDAASDDLSMAALLRNMLPGSEQHGTAGQEGGSDTVEGTPTPPAGGSQPGMEGAAATSASHAAGGAAHTVDTRAAHEAEGSAARAGGPAVPGMVGSAALSSVEGSSGGGTAVEPDLMVLLQRRLPSLLCPLTGQAFADPVVAADGCVYERAAIESYLYQEGHDTSPVMHAPLQHKMLMPCPVMRRCTDEVLALVAALPAGLIWALQRLRGGRADHEAAAPAPADQDEGEEVDVELPAAPKVLQLPFPEPASLKAVLLDVTVPLSLAALWLALFSNSASLFEDFHRHLGDLDVAVSGWRQKEGGKRRVLRYTTPLRNPLGPRQARNTEVVEAGHLGAFGFFLRARCASEGVPFAAAFANHVQWVATAEGPHTCRLVVTGECHFHSPVWGPLKGQIERESVKGMAKAYRTLLRLLERQYGAAETAPAGSSRGSSSTQAAAAAQRGKLGGRPLAVGADGTAAGQAAAAAAAGGGGEGLNVSALLQNPQTNAAAFLAIVVVMVLIWRLAFLQQSFLLQAARGVASAVRR</sequence>
<feature type="zinc finger region" description="C3H1-type" evidence="7">
    <location>
        <begin position="491"/>
        <end position="518"/>
    </location>
</feature>
<feature type="zinc finger region" description="C3H1-type" evidence="7">
    <location>
        <begin position="187"/>
        <end position="210"/>
    </location>
</feature>
<dbReference type="Gene3D" id="3.30.1370.210">
    <property type="match status" value="1"/>
</dbReference>
<feature type="zinc finger region" description="C3H1-type" evidence="7">
    <location>
        <begin position="526"/>
        <end position="554"/>
    </location>
</feature>
<feature type="transmembrane region" description="Helical" evidence="9">
    <location>
        <begin position="1098"/>
        <end position="1117"/>
    </location>
</feature>
<dbReference type="PROSITE" id="PS51778">
    <property type="entry name" value="VAST"/>
    <property type="match status" value="1"/>
</dbReference>
<evidence type="ECO:0000259" key="12">
    <source>
        <dbReference type="PROSITE" id="PS51778"/>
    </source>
</evidence>
<dbReference type="InterPro" id="IPR045877">
    <property type="entry name" value="ZFP36-like"/>
</dbReference>
<feature type="domain" description="C3H1-type" evidence="10">
    <location>
        <begin position="526"/>
        <end position="554"/>
    </location>
</feature>
<reference evidence="13 14" key="1">
    <citation type="journal article" date="2018" name="Plant J.">
        <title>Genome sequences of Chlorella sorokiniana UTEX 1602 and Micractinium conductrix SAG 241.80: implications to maltose excretion by a green alga.</title>
        <authorList>
            <person name="Arriola M.B."/>
            <person name="Velmurugan N."/>
            <person name="Zhang Y."/>
            <person name="Plunkett M.H."/>
            <person name="Hondzo H."/>
            <person name="Barney B.M."/>
        </authorList>
    </citation>
    <scope>NUCLEOTIDE SEQUENCE [LARGE SCALE GENOMIC DNA]</scope>
    <source>
        <strain evidence="13 14">SAG 241.80</strain>
    </source>
</reference>
<dbReference type="InterPro" id="IPR000571">
    <property type="entry name" value="Znf_CCCH"/>
</dbReference>
<dbReference type="PROSITE" id="PS51698">
    <property type="entry name" value="U_BOX"/>
    <property type="match status" value="2"/>
</dbReference>
<feature type="domain" description="U-box" evidence="11">
    <location>
        <begin position="323"/>
        <end position="405"/>
    </location>
</feature>
<dbReference type="Pfam" id="PF00642">
    <property type="entry name" value="zf-CCCH"/>
    <property type="match status" value="4"/>
</dbReference>
<dbReference type="EMBL" id="LHPF02000030">
    <property type="protein sequence ID" value="PSC69072.1"/>
    <property type="molecule type" value="Genomic_DNA"/>
</dbReference>
<comment type="caution">
    <text evidence="13">The sequence shown here is derived from an EMBL/GenBank/DDBJ whole genome shotgun (WGS) entry which is preliminary data.</text>
</comment>
<feature type="region of interest" description="Disordered" evidence="8">
    <location>
        <begin position="576"/>
        <end position="614"/>
    </location>
</feature>
<organism evidence="13 14">
    <name type="scientific">Micractinium conductrix</name>
    <dbReference type="NCBI Taxonomy" id="554055"/>
    <lineage>
        <taxon>Eukaryota</taxon>
        <taxon>Viridiplantae</taxon>
        <taxon>Chlorophyta</taxon>
        <taxon>core chlorophytes</taxon>
        <taxon>Trebouxiophyceae</taxon>
        <taxon>Chlorellales</taxon>
        <taxon>Chlorellaceae</taxon>
        <taxon>Chlorella clade</taxon>
        <taxon>Micractinium</taxon>
    </lineage>
</organism>
<keyword evidence="5 7" id="KW-0862">Zinc</keyword>
<evidence type="ECO:0000256" key="1">
    <source>
        <dbReference type="ARBA" id="ARBA00004370"/>
    </source>
</evidence>
<dbReference type="Pfam" id="PF14608">
    <property type="entry name" value="zf-CCCH_2"/>
    <property type="match status" value="1"/>
</dbReference>
<keyword evidence="2 7" id="KW-0479">Metal-binding</keyword>
<feature type="zinc finger region" description="C3H1-type" evidence="7">
    <location>
        <begin position="82"/>
        <end position="110"/>
    </location>
</feature>
<dbReference type="OrthoDB" id="10064100at2759"/>
<feature type="compositionally biased region" description="Polar residues" evidence="8">
    <location>
        <begin position="237"/>
        <end position="249"/>
    </location>
</feature>
<feature type="domain" description="VASt" evidence="12">
    <location>
        <begin position="862"/>
        <end position="1031"/>
    </location>
</feature>
<feature type="compositionally biased region" description="Low complexity" evidence="8">
    <location>
        <begin position="290"/>
        <end position="302"/>
    </location>
</feature>
<evidence type="ECO:0000259" key="10">
    <source>
        <dbReference type="PROSITE" id="PS50103"/>
    </source>
</evidence>
<evidence type="ECO:0000313" key="14">
    <source>
        <dbReference type="Proteomes" id="UP000239649"/>
    </source>
</evidence>
<dbReference type="Gene3D" id="3.30.40.10">
    <property type="entry name" value="Zinc/RING finger domain, C3HC4 (zinc finger)"/>
    <property type="match status" value="2"/>
</dbReference>
<dbReference type="SMART" id="SM00504">
    <property type="entry name" value="Ubox"/>
    <property type="match status" value="2"/>
</dbReference>
<feature type="domain" description="C3H1-type" evidence="10">
    <location>
        <begin position="82"/>
        <end position="110"/>
    </location>
</feature>
<dbReference type="Pfam" id="PF04564">
    <property type="entry name" value="U-box"/>
    <property type="match status" value="2"/>
</dbReference>
<evidence type="ECO:0000256" key="6">
    <source>
        <dbReference type="ARBA" id="ARBA00023136"/>
    </source>
</evidence>
<dbReference type="Gene3D" id="4.10.1000.10">
    <property type="entry name" value="Zinc finger, CCCH-type"/>
    <property type="match status" value="3"/>
</dbReference>
<feature type="compositionally biased region" description="Low complexity" evidence="8">
    <location>
        <begin position="456"/>
        <end position="475"/>
    </location>
</feature>
<proteinExistence type="predicted"/>
<feature type="region of interest" description="Disordered" evidence="8">
    <location>
        <begin position="216"/>
        <end position="261"/>
    </location>
</feature>
<evidence type="ECO:0000256" key="9">
    <source>
        <dbReference type="SAM" id="Phobius"/>
    </source>
</evidence>
<dbReference type="UniPathway" id="UPA00143"/>
<feature type="compositionally biased region" description="Acidic residues" evidence="8">
    <location>
        <begin position="216"/>
        <end position="225"/>
    </location>
</feature>
<feature type="domain" description="C3H1-type" evidence="10">
    <location>
        <begin position="147"/>
        <end position="174"/>
    </location>
</feature>
<evidence type="ECO:0000256" key="3">
    <source>
        <dbReference type="ARBA" id="ARBA00022737"/>
    </source>
</evidence>
<dbReference type="STRING" id="554055.A0A2P6V4Q3"/>
<evidence type="ECO:0000256" key="2">
    <source>
        <dbReference type="ARBA" id="ARBA00022723"/>
    </source>
</evidence>
<feature type="domain" description="U-box" evidence="11">
    <location>
        <begin position="732"/>
        <end position="807"/>
    </location>
</feature>
<feature type="region of interest" description="Disordered" evidence="8">
    <location>
        <begin position="455"/>
        <end position="487"/>
    </location>
</feature>
<keyword evidence="9" id="KW-0812">Transmembrane</keyword>
<keyword evidence="14" id="KW-1185">Reference proteome</keyword>
<dbReference type="SUPFAM" id="SSF57850">
    <property type="entry name" value="RING/U-box"/>
    <property type="match status" value="2"/>
</dbReference>
<keyword evidence="3" id="KW-0677">Repeat</keyword>
<dbReference type="InterPro" id="IPR031968">
    <property type="entry name" value="VASt"/>
</dbReference>
<evidence type="ECO:0000313" key="13">
    <source>
        <dbReference type="EMBL" id="PSC69072.1"/>
    </source>
</evidence>
<feature type="compositionally biased region" description="Low complexity" evidence="8">
    <location>
        <begin position="664"/>
        <end position="679"/>
    </location>
</feature>
<evidence type="ECO:0000256" key="5">
    <source>
        <dbReference type="ARBA" id="ARBA00022833"/>
    </source>
</evidence>
<dbReference type="CDD" id="cd16655">
    <property type="entry name" value="RING-Ubox_WDSUB1-like"/>
    <property type="match status" value="2"/>
</dbReference>
<keyword evidence="9" id="KW-1133">Transmembrane helix</keyword>
<comment type="subcellular location">
    <subcellularLocation>
        <location evidence="1">Membrane</location>
    </subcellularLocation>
</comment>
<dbReference type="PANTHER" id="PTHR12547">
    <property type="entry name" value="CCCH ZINC FINGER/TIS11-RELATED"/>
    <property type="match status" value="1"/>
</dbReference>
<keyword evidence="6 9" id="KW-0472">Membrane</keyword>
<dbReference type="GO" id="GO:0008270">
    <property type="term" value="F:zinc ion binding"/>
    <property type="evidence" value="ECO:0007669"/>
    <property type="project" value="UniProtKB-KW"/>
</dbReference>
<dbReference type="AlphaFoldDB" id="A0A2P6V4Q3"/>
<gene>
    <name evidence="13" type="ORF">C2E20_7403</name>
</gene>
<evidence type="ECO:0000256" key="7">
    <source>
        <dbReference type="PROSITE-ProRule" id="PRU00723"/>
    </source>
</evidence>
<dbReference type="Pfam" id="PF16016">
    <property type="entry name" value="VASt"/>
    <property type="match status" value="1"/>
</dbReference>
<dbReference type="PROSITE" id="PS50103">
    <property type="entry name" value="ZF_C3H1"/>
    <property type="match status" value="6"/>
</dbReference>
<feature type="domain" description="C3H1-type" evidence="10">
    <location>
        <begin position="423"/>
        <end position="451"/>
    </location>
</feature>
<dbReference type="GO" id="GO:0003729">
    <property type="term" value="F:mRNA binding"/>
    <property type="evidence" value="ECO:0007669"/>
    <property type="project" value="InterPro"/>
</dbReference>
<keyword evidence="4 7" id="KW-0863">Zinc-finger</keyword>